<dbReference type="OrthoDB" id="9797912at2"/>
<proteinExistence type="predicted"/>
<dbReference type="EMBL" id="FTOG01000001">
    <property type="protein sequence ID" value="SIS47337.1"/>
    <property type="molecule type" value="Genomic_DNA"/>
</dbReference>
<organism evidence="2 3">
    <name type="scientific">Rhodobacter aestuarii</name>
    <dbReference type="NCBI Taxonomy" id="453582"/>
    <lineage>
        <taxon>Bacteria</taxon>
        <taxon>Pseudomonadati</taxon>
        <taxon>Pseudomonadota</taxon>
        <taxon>Alphaproteobacteria</taxon>
        <taxon>Rhodobacterales</taxon>
        <taxon>Rhodobacter group</taxon>
        <taxon>Rhodobacter</taxon>
    </lineage>
</organism>
<evidence type="ECO:0000313" key="2">
    <source>
        <dbReference type="EMBL" id="SIS47337.1"/>
    </source>
</evidence>
<accession>A0A1N7JDF2</accession>
<evidence type="ECO:0000313" key="3">
    <source>
        <dbReference type="Proteomes" id="UP000186221"/>
    </source>
</evidence>
<dbReference type="Proteomes" id="UP000186221">
    <property type="component" value="Unassembled WGS sequence"/>
</dbReference>
<feature type="chain" id="PRO_5013315108" evidence="1">
    <location>
        <begin position="24"/>
        <end position="198"/>
    </location>
</feature>
<dbReference type="InterPro" id="IPR038696">
    <property type="entry name" value="IalB_sf"/>
</dbReference>
<sequence>MMKKNKSLALLIAMGLAAPMAWAQDTAAPEAPAAATEATPPAAAVEGPGSTYVKETFDDWQVQCLRTETGNDPCEMFQLLKDGDGNGTAAISIMALPEGEEAVAGATITTPLETLLTQGVKLKIDAQNPIQLPFNVCSQGGCFSNVFLKAQDIDLFKKGNKIAMTIIPAAAPDKPVELTISLKGFTAAFDGLPKPAKP</sequence>
<evidence type="ECO:0000256" key="1">
    <source>
        <dbReference type="SAM" id="SignalP"/>
    </source>
</evidence>
<keyword evidence="1" id="KW-0732">Signal</keyword>
<feature type="signal peptide" evidence="1">
    <location>
        <begin position="1"/>
        <end position="23"/>
    </location>
</feature>
<name>A0A1N7JDF2_9RHOB</name>
<dbReference type="Gene3D" id="2.60.40.1880">
    <property type="entry name" value="Invasion associated locus B (IalB) protein"/>
    <property type="match status" value="1"/>
</dbReference>
<dbReference type="Pfam" id="PF06776">
    <property type="entry name" value="IalB"/>
    <property type="match status" value="1"/>
</dbReference>
<dbReference type="RefSeq" id="WP_076483532.1">
    <property type="nucleotide sequence ID" value="NZ_FTOG01000001.1"/>
</dbReference>
<keyword evidence="3" id="KW-1185">Reference proteome</keyword>
<dbReference type="InterPro" id="IPR010642">
    <property type="entry name" value="Invasion_prot_B"/>
</dbReference>
<dbReference type="AlphaFoldDB" id="A0A1N7JDF2"/>
<protein>
    <submittedName>
        <fullName evidence="2">Invasion protein IalB, involved in pathogenesis</fullName>
    </submittedName>
</protein>
<gene>
    <name evidence="2" type="ORF">SAMN05421580_101628</name>
</gene>
<dbReference type="STRING" id="453582.SAMN05421580_101628"/>
<reference evidence="3" key="1">
    <citation type="submission" date="2017-01" db="EMBL/GenBank/DDBJ databases">
        <authorList>
            <person name="Varghese N."/>
            <person name="Submissions S."/>
        </authorList>
    </citation>
    <scope>NUCLEOTIDE SEQUENCE [LARGE SCALE GENOMIC DNA]</scope>
    <source>
        <strain evidence="3">DSM 19945</strain>
    </source>
</reference>